<protein>
    <submittedName>
        <fullName evidence="2">Uncharacterized protein</fullName>
    </submittedName>
</protein>
<dbReference type="InParanoid" id="A0A132B7S9"/>
<proteinExistence type="predicted"/>
<dbReference type="Proteomes" id="UP000070700">
    <property type="component" value="Unassembled WGS sequence"/>
</dbReference>
<dbReference type="OrthoDB" id="10431695at2759"/>
<dbReference type="RefSeq" id="XP_018062092.1">
    <property type="nucleotide sequence ID" value="XM_018220830.1"/>
</dbReference>
<dbReference type="AlphaFoldDB" id="A0A132B7S9"/>
<organism evidence="2 3">
    <name type="scientific">Mollisia scopiformis</name>
    <name type="common">Conifer needle endophyte fungus</name>
    <name type="synonym">Phialocephala scopiformis</name>
    <dbReference type="NCBI Taxonomy" id="149040"/>
    <lineage>
        <taxon>Eukaryota</taxon>
        <taxon>Fungi</taxon>
        <taxon>Dikarya</taxon>
        <taxon>Ascomycota</taxon>
        <taxon>Pezizomycotina</taxon>
        <taxon>Leotiomycetes</taxon>
        <taxon>Helotiales</taxon>
        <taxon>Mollisiaceae</taxon>
        <taxon>Mollisia</taxon>
    </lineage>
</organism>
<evidence type="ECO:0000313" key="2">
    <source>
        <dbReference type="EMBL" id="KUJ07737.1"/>
    </source>
</evidence>
<keyword evidence="1" id="KW-0732">Signal</keyword>
<dbReference type="KEGG" id="psco:LY89DRAFT_742509"/>
<name>A0A132B7S9_MOLSC</name>
<sequence length="139" mass="16062">MRIVNGLALWLLMASTCCVAAWDFGLNERTKSECQLVDFDTLQAIKRDGHNFHIGPKGFYINTKNGCFITEVDSSEFKTKQPKAYESWDYLMKLANGEQMEEKEDYTIIPAEREIDRSTTLNIALILWFILSRVFPGWI</sequence>
<dbReference type="EMBL" id="KQ947438">
    <property type="protein sequence ID" value="KUJ07737.1"/>
    <property type="molecule type" value="Genomic_DNA"/>
</dbReference>
<feature type="signal peptide" evidence="1">
    <location>
        <begin position="1"/>
        <end position="21"/>
    </location>
</feature>
<accession>A0A132B7S9</accession>
<dbReference type="GeneID" id="28830556"/>
<evidence type="ECO:0000256" key="1">
    <source>
        <dbReference type="SAM" id="SignalP"/>
    </source>
</evidence>
<evidence type="ECO:0000313" key="3">
    <source>
        <dbReference type="Proteomes" id="UP000070700"/>
    </source>
</evidence>
<reference evidence="2 3" key="1">
    <citation type="submission" date="2015-10" db="EMBL/GenBank/DDBJ databases">
        <title>Full genome of DAOMC 229536 Phialocephala scopiformis, a fungal endophyte of spruce producing the potent anti-insectan compound rugulosin.</title>
        <authorList>
            <consortium name="DOE Joint Genome Institute"/>
            <person name="Walker A.K."/>
            <person name="Frasz S.L."/>
            <person name="Seifert K.A."/>
            <person name="Miller J.D."/>
            <person name="Mondo S.J."/>
            <person name="Labutti K."/>
            <person name="Lipzen A."/>
            <person name="Dockter R."/>
            <person name="Kennedy M."/>
            <person name="Grigoriev I.V."/>
            <person name="Spatafora J.W."/>
        </authorList>
    </citation>
    <scope>NUCLEOTIDE SEQUENCE [LARGE SCALE GENOMIC DNA]</scope>
    <source>
        <strain evidence="2 3">CBS 120377</strain>
    </source>
</reference>
<keyword evidence="3" id="KW-1185">Reference proteome</keyword>
<gene>
    <name evidence="2" type="ORF">LY89DRAFT_742509</name>
</gene>
<feature type="chain" id="PRO_5007287959" evidence="1">
    <location>
        <begin position="22"/>
        <end position="139"/>
    </location>
</feature>